<evidence type="ECO:0000313" key="3">
    <source>
        <dbReference type="EMBL" id="MFB9206461.1"/>
    </source>
</evidence>
<evidence type="ECO:0000313" key="4">
    <source>
        <dbReference type="Proteomes" id="UP001589647"/>
    </source>
</evidence>
<dbReference type="Proteomes" id="UP001589647">
    <property type="component" value="Unassembled WGS sequence"/>
</dbReference>
<dbReference type="RefSeq" id="WP_189651121.1">
    <property type="nucleotide sequence ID" value="NZ_BMRC01000017.1"/>
</dbReference>
<gene>
    <name evidence="3" type="ORF">ACFFV7_35055</name>
</gene>
<protein>
    <recommendedName>
        <fullName evidence="5">Lipoprotein</fullName>
    </recommendedName>
</protein>
<evidence type="ECO:0008006" key="5">
    <source>
        <dbReference type="Google" id="ProtNLM"/>
    </source>
</evidence>
<feature type="signal peptide" evidence="2">
    <location>
        <begin position="1"/>
        <end position="20"/>
    </location>
</feature>
<dbReference type="EMBL" id="JBHMEI010000037">
    <property type="protein sequence ID" value="MFB9206461.1"/>
    <property type="molecule type" value="Genomic_DNA"/>
</dbReference>
<evidence type="ECO:0000256" key="2">
    <source>
        <dbReference type="SAM" id="SignalP"/>
    </source>
</evidence>
<feature type="region of interest" description="Disordered" evidence="1">
    <location>
        <begin position="22"/>
        <end position="52"/>
    </location>
</feature>
<feature type="chain" id="PRO_5045651350" description="Lipoprotein" evidence="2">
    <location>
        <begin position="21"/>
        <end position="203"/>
    </location>
</feature>
<comment type="caution">
    <text evidence="3">The sequence shown here is derived from an EMBL/GenBank/DDBJ whole genome shotgun (WGS) entry which is preliminary data.</text>
</comment>
<keyword evidence="2" id="KW-0732">Signal</keyword>
<name>A0ABV5IPN2_9ACTN</name>
<dbReference type="PROSITE" id="PS51257">
    <property type="entry name" value="PROKAR_LIPOPROTEIN"/>
    <property type="match status" value="1"/>
</dbReference>
<sequence>MRRRTTAVLFVLLVAGCGQAARPYTPRSAPSGPATATESAESARPSAPGVETVEVGGGKLRVDIDWPAERDPLMRVITDWYLASRKVMVSGSDRYLKGLDLELDAARQAYDGVRRYTEEDRRVKGVARLYDLRVTKVLEKGAQIDTCVDESKVRVVTARTGEAVTPQPSIMRAPYLQRALAHRGDDGVWRIRELLYDKEGCAR</sequence>
<organism evidence="3 4">
    <name type="scientific">Nonomuraea spiralis</name>
    <dbReference type="NCBI Taxonomy" id="46182"/>
    <lineage>
        <taxon>Bacteria</taxon>
        <taxon>Bacillati</taxon>
        <taxon>Actinomycetota</taxon>
        <taxon>Actinomycetes</taxon>
        <taxon>Streptosporangiales</taxon>
        <taxon>Streptosporangiaceae</taxon>
        <taxon>Nonomuraea</taxon>
    </lineage>
</organism>
<proteinExistence type="predicted"/>
<reference evidence="3 4" key="1">
    <citation type="submission" date="2024-09" db="EMBL/GenBank/DDBJ databases">
        <authorList>
            <person name="Sun Q."/>
            <person name="Mori K."/>
        </authorList>
    </citation>
    <scope>NUCLEOTIDE SEQUENCE [LARGE SCALE GENOMIC DNA]</scope>
    <source>
        <strain evidence="3 4">CCM 3426</strain>
    </source>
</reference>
<keyword evidence="4" id="KW-1185">Reference proteome</keyword>
<accession>A0ABV5IPN2</accession>
<evidence type="ECO:0000256" key="1">
    <source>
        <dbReference type="SAM" id="MobiDB-lite"/>
    </source>
</evidence>